<dbReference type="RefSeq" id="WP_163895144.1">
    <property type="nucleotide sequence ID" value="NZ_JAAFYS010000003.1"/>
</dbReference>
<keyword evidence="6 9" id="KW-0133">Cell shape</keyword>
<feature type="active site" description="Proton donor/acceptor" evidence="9">
    <location>
        <position position="190"/>
    </location>
</feature>
<dbReference type="GO" id="GO:0008360">
    <property type="term" value="P:regulation of cell shape"/>
    <property type="evidence" value="ECO:0007669"/>
    <property type="project" value="UniProtKB-UniRule"/>
</dbReference>
<evidence type="ECO:0000259" key="11">
    <source>
        <dbReference type="PROSITE" id="PS52029"/>
    </source>
</evidence>
<dbReference type="Gene3D" id="2.40.440.10">
    <property type="entry name" value="L,D-transpeptidase catalytic domain-like"/>
    <property type="match status" value="1"/>
</dbReference>
<keyword evidence="13" id="KW-1185">Reference proteome</keyword>
<keyword evidence="7 9" id="KW-0573">Peptidoglycan synthesis</keyword>
<dbReference type="PANTHER" id="PTHR30582">
    <property type="entry name" value="L,D-TRANSPEPTIDASE"/>
    <property type="match status" value="1"/>
</dbReference>
<evidence type="ECO:0000313" key="12">
    <source>
        <dbReference type="EMBL" id="NDV02324.1"/>
    </source>
</evidence>
<evidence type="ECO:0000256" key="9">
    <source>
        <dbReference type="PROSITE-ProRule" id="PRU01373"/>
    </source>
</evidence>
<evidence type="ECO:0000256" key="5">
    <source>
        <dbReference type="ARBA" id="ARBA00022801"/>
    </source>
</evidence>
<evidence type="ECO:0000256" key="4">
    <source>
        <dbReference type="ARBA" id="ARBA00022679"/>
    </source>
</evidence>
<evidence type="ECO:0000256" key="1">
    <source>
        <dbReference type="ARBA" id="ARBA00004752"/>
    </source>
</evidence>
<dbReference type="GO" id="GO:0071555">
    <property type="term" value="P:cell wall organization"/>
    <property type="evidence" value="ECO:0007669"/>
    <property type="project" value="UniProtKB-UniRule"/>
</dbReference>
<evidence type="ECO:0000313" key="13">
    <source>
        <dbReference type="Proteomes" id="UP000474757"/>
    </source>
</evidence>
<dbReference type="PANTHER" id="PTHR30582:SF24">
    <property type="entry name" value="L,D-TRANSPEPTIDASE ERFK_SRFK-RELATED"/>
    <property type="match status" value="1"/>
</dbReference>
<sequence>MFHSTLFRPGRSPLWPALGAMALLSACAPAPLSNPTEPAAPLEIIGGVPSNQIVEGYSLLQDGEYTLPPVPPQYLEGVNRRAYVSYPGGEAPGTIEIDPHAKFLYWVMEGGMAMRYPIAVGREGKSLSGSVTINRKAEWPGWTPTANMLRTEPQLYEPYRGGVPGGLSSPLGARALYLYRGGRDTYYRIHGTNDLTSIGNSGSAGCIRMFNHDVIDLFERVPNGTRVVIRSYSDSIAIEGAPLANRGVELPPVYIPPEELLHTNDQGPSMASYDVSGG</sequence>
<dbReference type="EMBL" id="JAAGAB010000003">
    <property type="protein sequence ID" value="NDV02324.1"/>
    <property type="molecule type" value="Genomic_DNA"/>
</dbReference>
<dbReference type="UniPathway" id="UPA00219"/>
<evidence type="ECO:0000256" key="2">
    <source>
        <dbReference type="ARBA" id="ARBA00005992"/>
    </source>
</evidence>
<dbReference type="InterPro" id="IPR038063">
    <property type="entry name" value="Transpep_catalytic_dom"/>
</dbReference>
<dbReference type="SUPFAM" id="SSF141523">
    <property type="entry name" value="L,D-transpeptidase catalytic domain-like"/>
    <property type="match status" value="1"/>
</dbReference>
<dbReference type="Pfam" id="PF03734">
    <property type="entry name" value="YkuD"/>
    <property type="match status" value="1"/>
</dbReference>
<keyword evidence="5" id="KW-0378">Hydrolase</keyword>
<feature type="domain" description="L,D-TPase catalytic" evidence="11">
    <location>
        <begin position="93"/>
        <end position="230"/>
    </location>
</feature>
<dbReference type="Proteomes" id="UP000474757">
    <property type="component" value="Unassembled WGS sequence"/>
</dbReference>
<evidence type="ECO:0000256" key="7">
    <source>
        <dbReference type="ARBA" id="ARBA00022984"/>
    </source>
</evidence>
<evidence type="ECO:0000256" key="10">
    <source>
        <dbReference type="SAM" id="SignalP"/>
    </source>
</evidence>
<dbReference type="PROSITE" id="PS52029">
    <property type="entry name" value="LD_TPASE"/>
    <property type="match status" value="1"/>
</dbReference>
<accession>A0A6B2K1H7</accession>
<keyword evidence="3" id="KW-0328">Glycosyltransferase</keyword>
<reference evidence="12 13" key="1">
    <citation type="submission" date="2020-02" db="EMBL/GenBank/DDBJ databases">
        <title>Pseudoroseicyclus tamarix, sp. nov., isolated from offshore sediment of a Tamarix chinensis forest.</title>
        <authorList>
            <person name="Gai Y."/>
        </authorList>
    </citation>
    <scope>NUCLEOTIDE SEQUENCE [LARGE SCALE GENOMIC DNA]</scope>
    <source>
        <strain evidence="12 13">CLL3-39</strain>
    </source>
</reference>
<feature type="active site" description="Nucleophile" evidence="9">
    <location>
        <position position="206"/>
    </location>
</feature>
<dbReference type="GO" id="GO:0016757">
    <property type="term" value="F:glycosyltransferase activity"/>
    <property type="evidence" value="ECO:0007669"/>
    <property type="project" value="UniProtKB-KW"/>
</dbReference>
<dbReference type="InterPro" id="IPR005490">
    <property type="entry name" value="LD_TPept_cat_dom"/>
</dbReference>
<dbReference type="CDD" id="cd16913">
    <property type="entry name" value="YkuD_like"/>
    <property type="match status" value="1"/>
</dbReference>
<comment type="similarity">
    <text evidence="2">Belongs to the YkuD family.</text>
</comment>
<feature type="signal peptide" evidence="10">
    <location>
        <begin position="1"/>
        <end position="28"/>
    </location>
</feature>
<comment type="caution">
    <text evidence="12">The sequence shown here is derived from an EMBL/GenBank/DDBJ whole genome shotgun (WGS) entry which is preliminary data.</text>
</comment>
<protein>
    <submittedName>
        <fullName evidence="12">L,D-transpeptidase</fullName>
    </submittedName>
</protein>
<dbReference type="AlphaFoldDB" id="A0A6B2K1H7"/>
<comment type="pathway">
    <text evidence="1 9">Cell wall biogenesis; peptidoglycan biosynthesis.</text>
</comment>
<keyword evidence="8 9" id="KW-0961">Cell wall biogenesis/degradation</keyword>
<evidence type="ECO:0000256" key="8">
    <source>
        <dbReference type="ARBA" id="ARBA00023316"/>
    </source>
</evidence>
<dbReference type="InterPro" id="IPR050979">
    <property type="entry name" value="LD-transpeptidase"/>
</dbReference>
<proteinExistence type="inferred from homology"/>
<gene>
    <name evidence="12" type="ORF">GZA08_15240</name>
</gene>
<dbReference type="GO" id="GO:0005576">
    <property type="term" value="C:extracellular region"/>
    <property type="evidence" value="ECO:0007669"/>
    <property type="project" value="TreeGrafter"/>
</dbReference>
<feature type="chain" id="PRO_5025461238" evidence="10">
    <location>
        <begin position="29"/>
        <end position="278"/>
    </location>
</feature>
<keyword evidence="4" id="KW-0808">Transferase</keyword>
<organism evidence="12 13">
    <name type="scientific">Pseudoroseicyclus tamaricis</name>
    <dbReference type="NCBI Taxonomy" id="2705421"/>
    <lineage>
        <taxon>Bacteria</taxon>
        <taxon>Pseudomonadati</taxon>
        <taxon>Pseudomonadota</taxon>
        <taxon>Alphaproteobacteria</taxon>
        <taxon>Rhodobacterales</taxon>
        <taxon>Paracoccaceae</taxon>
        <taxon>Pseudoroseicyclus</taxon>
    </lineage>
</organism>
<dbReference type="GO" id="GO:0071972">
    <property type="term" value="F:peptidoglycan L,D-transpeptidase activity"/>
    <property type="evidence" value="ECO:0007669"/>
    <property type="project" value="TreeGrafter"/>
</dbReference>
<evidence type="ECO:0000256" key="3">
    <source>
        <dbReference type="ARBA" id="ARBA00022676"/>
    </source>
</evidence>
<keyword evidence="10" id="KW-0732">Signal</keyword>
<name>A0A6B2K1H7_9RHOB</name>
<dbReference type="GO" id="GO:0018104">
    <property type="term" value="P:peptidoglycan-protein cross-linking"/>
    <property type="evidence" value="ECO:0007669"/>
    <property type="project" value="TreeGrafter"/>
</dbReference>
<evidence type="ECO:0000256" key="6">
    <source>
        <dbReference type="ARBA" id="ARBA00022960"/>
    </source>
</evidence>